<keyword evidence="2" id="KW-1185">Reference proteome</keyword>
<proteinExistence type="predicted"/>
<evidence type="ECO:0000313" key="2">
    <source>
        <dbReference type="Proteomes" id="UP000199165"/>
    </source>
</evidence>
<organism evidence="1 2">
    <name type="scientific">Actinopolyspora righensis</name>
    <dbReference type="NCBI Taxonomy" id="995060"/>
    <lineage>
        <taxon>Bacteria</taxon>
        <taxon>Bacillati</taxon>
        <taxon>Actinomycetota</taxon>
        <taxon>Actinomycetes</taxon>
        <taxon>Actinopolysporales</taxon>
        <taxon>Actinopolysporaceae</taxon>
        <taxon>Actinopolyspora</taxon>
        <taxon>Actinopolyspora alba group</taxon>
    </lineage>
</organism>
<evidence type="ECO:0000313" key="1">
    <source>
        <dbReference type="EMBL" id="SFT46509.1"/>
    </source>
</evidence>
<dbReference type="EMBL" id="FPAT01000002">
    <property type="protein sequence ID" value="SFT46509.1"/>
    <property type="molecule type" value="Genomic_DNA"/>
</dbReference>
<sequence>MRERPEPKTAERDFSRLRLLWLDVVRREWVDTSLDQGALPALR</sequence>
<dbReference type="STRING" id="995060.SAMN04487904_102280"/>
<gene>
    <name evidence="1" type="ORF">SAMN04487904_102280</name>
</gene>
<reference evidence="2" key="1">
    <citation type="submission" date="2016-10" db="EMBL/GenBank/DDBJ databases">
        <authorList>
            <person name="Varghese N."/>
            <person name="Submissions S."/>
        </authorList>
    </citation>
    <scope>NUCLEOTIDE SEQUENCE [LARGE SCALE GENOMIC DNA]</scope>
    <source>
        <strain evidence="2">DSM 45501</strain>
    </source>
</reference>
<dbReference type="Proteomes" id="UP000199165">
    <property type="component" value="Unassembled WGS sequence"/>
</dbReference>
<dbReference type="AlphaFoldDB" id="A0A1I6Y7K2"/>
<accession>A0A1I6Y7K2</accession>
<name>A0A1I6Y7K2_9ACTN</name>
<protein>
    <submittedName>
        <fullName evidence="1">Uncharacterized protein</fullName>
    </submittedName>
</protein>